<name>A0A066WXR8_COLSU</name>
<accession>A0A066WXR8</accession>
<feature type="compositionally biased region" description="Polar residues" evidence="1">
    <location>
        <begin position="1"/>
        <end position="13"/>
    </location>
</feature>
<evidence type="ECO:0000256" key="1">
    <source>
        <dbReference type="SAM" id="MobiDB-lite"/>
    </source>
</evidence>
<dbReference type="Proteomes" id="UP000027238">
    <property type="component" value="Unassembled WGS sequence"/>
</dbReference>
<keyword evidence="3" id="KW-1185">Reference proteome</keyword>
<feature type="region of interest" description="Disordered" evidence="1">
    <location>
        <begin position="1"/>
        <end position="77"/>
    </location>
</feature>
<evidence type="ECO:0000313" key="3">
    <source>
        <dbReference type="Proteomes" id="UP000027238"/>
    </source>
</evidence>
<comment type="caution">
    <text evidence="2">The sequence shown here is derived from an EMBL/GenBank/DDBJ whole genome shotgun (WGS) entry which is preliminary data.</text>
</comment>
<dbReference type="AlphaFoldDB" id="A0A066WXR8"/>
<reference evidence="3" key="1">
    <citation type="journal article" date="2014" name="Genome Announc.">
        <title>Draft genome sequence of Colletotrichum sublineola, a destructive pathogen of cultivated sorghum.</title>
        <authorList>
            <person name="Baroncelli R."/>
            <person name="Sanz-Martin J.M."/>
            <person name="Rech G.E."/>
            <person name="Sukno S.A."/>
            <person name="Thon M.R."/>
        </authorList>
    </citation>
    <scope>NUCLEOTIDE SEQUENCE [LARGE SCALE GENOMIC DNA]</scope>
    <source>
        <strain evidence="3">TX430BB</strain>
    </source>
</reference>
<organism evidence="2 3">
    <name type="scientific">Colletotrichum sublineola</name>
    <name type="common">Sorghum anthracnose fungus</name>
    <dbReference type="NCBI Taxonomy" id="1173701"/>
    <lineage>
        <taxon>Eukaryota</taxon>
        <taxon>Fungi</taxon>
        <taxon>Dikarya</taxon>
        <taxon>Ascomycota</taxon>
        <taxon>Pezizomycotina</taxon>
        <taxon>Sordariomycetes</taxon>
        <taxon>Hypocreomycetidae</taxon>
        <taxon>Glomerellales</taxon>
        <taxon>Glomerellaceae</taxon>
        <taxon>Colletotrichum</taxon>
        <taxon>Colletotrichum graminicola species complex</taxon>
    </lineage>
</organism>
<sequence>MPNQSGPSQTDASQPAVDGGSDKAAKDALEANGAIMKQKMNKNKAATGNPNQAEKSKPPYVLDPQNTPARFKLPIIR</sequence>
<evidence type="ECO:0000313" key="2">
    <source>
        <dbReference type="EMBL" id="KDN60184.1"/>
    </source>
</evidence>
<feature type="compositionally biased region" description="Polar residues" evidence="1">
    <location>
        <begin position="44"/>
        <end position="53"/>
    </location>
</feature>
<dbReference type="HOGENOM" id="CLU_2637962_0_0_1"/>
<gene>
    <name evidence="2" type="ORF">CSUB01_06981</name>
</gene>
<dbReference type="EMBL" id="JMSE01001542">
    <property type="protein sequence ID" value="KDN60184.1"/>
    <property type="molecule type" value="Genomic_DNA"/>
</dbReference>
<feature type="compositionally biased region" description="Basic and acidic residues" evidence="1">
    <location>
        <begin position="20"/>
        <end position="29"/>
    </location>
</feature>
<proteinExistence type="predicted"/>
<protein>
    <submittedName>
        <fullName evidence="2">Uncharacterized protein</fullName>
    </submittedName>
</protein>